<dbReference type="EMBL" id="LQQU01000035">
    <property type="protein sequence ID" value="KZE28903.1"/>
    <property type="molecule type" value="Genomic_DNA"/>
</dbReference>
<dbReference type="OrthoDB" id="9814063at2"/>
<keyword evidence="1" id="KW-0813">Transport</keyword>
<keyword evidence="10" id="KW-1185">Reference proteome</keyword>
<evidence type="ECO:0000256" key="4">
    <source>
        <dbReference type="ARBA" id="ARBA00022982"/>
    </source>
</evidence>
<comment type="caution">
    <text evidence="9">The sequence shown here is derived from an EMBL/GenBank/DDBJ whole genome shotgun (WGS) entry which is preliminary data.</text>
</comment>
<feature type="binding site" description="covalent" evidence="6">
    <location>
        <position position="79"/>
    </location>
    <ligand>
        <name>heme c</name>
        <dbReference type="ChEBI" id="CHEBI:61717"/>
    </ligand>
</feature>
<dbReference type="RefSeq" id="WP_066613853.1">
    <property type="nucleotide sequence ID" value="NZ_LQQU01000035.1"/>
</dbReference>
<dbReference type="GO" id="GO:0005506">
    <property type="term" value="F:iron ion binding"/>
    <property type="evidence" value="ECO:0007669"/>
    <property type="project" value="InterPro"/>
</dbReference>
<feature type="chain" id="PRO_5007841998" evidence="7">
    <location>
        <begin position="21"/>
        <end position="101"/>
    </location>
</feature>
<comment type="PTM">
    <text evidence="6">Binds 1 heme c group covalently per subunit.</text>
</comment>
<name>A0A163BTJ6_9NEIS</name>
<keyword evidence="4" id="KW-0249">Electron transport</keyword>
<dbReference type="SUPFAM" id="SSF46626">
    <property type="entry name" value="Cytochrome c"/>
    <property type="match status" value="1"/>
</dbReference>
<dbReference type="InterPro" id="IPR009056">
    <property type="entry name" value="Cyt_c-like_dom"/>
</dbReference>
<protein>
    <submittedName>
        <fullName evidence="9">Cytochrome C biogenesis protein CcsA</fullName>
    </submittedName>
</protein>
<evidence type="ECO:0000256" key="5">
    <source>
        <dbReference type="ARBA" id="ARBA00023004"/>
    </source>
</evidence>
<dbReference type="Gene3D" id="1.10.760.10">
    <property type="entry name" value="Cytochrome c-like domain"/>
    <property type="match status" value="1"/>
</dbReference>
<feature type="domain" description="Cytochrome c" evidence="8">
    <location>
        <begin position="10"/>
        <end position="101"/>
    </location>
</feature>
<evidence type="ECO:0000256" key="6">
    <source>
        <dbReference type="PIRSR" id="PIRSR602324-1"/>
    </source>
</evidence>
<evidence type="ECO:0000256" key="7">
    <source>
        <dbReference type="SAM" id="SignalP"/>
    </source>
</evidence>
<dbReference type="GO" id="GO:0020037">
    <property type="term" value="F:heme binding"/>
    <property type="evidence" value="ECO:0007669"/>
    <property type="project" value="InterPro"/>
</dbReference>
<keyword evidence="2 6" id="KW-0349">Heme</keyword>
<dbReference type="InterPro" id="IPR036909">
    <property type="entry name" value="Cyt_c-like_dom_sf"/>
</dbReference>
<organism evidence="9 10">
    <name type="scientific">Crenobacter luteus</name>
    <dbReference type="NCBI Taxonomy" id="1452487"/>
    <lineage>
        <taxon>Bacteria</taxon>
        <taxon>Pseudomonadati</taxon>
        <taxon>Pseudomonadota</taxon>
        <taxon>Betaproteobacteria</taxon>
        <taxon>Neisseriales</taxon>
        <taxon>Neisseriaceae</taxon>
        <taxon>Crenobacter</taxon>
    </lineage>
</organism>
<feature type="signal peptide" evidence="7">
    <location>
        <begin position="1"/>
        <end position="20"/>
    </location>
</feature>
<dbReference type="GO" id="GO:0009055">
    <property type="term" value="F:electron transfer activity"/>
    <property type="evidence" value="ECO:0007669"/>
    <property type="project" value="InterPro"/>
</dbReference>
<accession>A0A163BTJ6</accession>
<feature type="binding site" description="covalent" evidence="6">
    <location>
        <position position="30"/>
    </location>
    <ligand>
        <name>heme c</name>
        <dbReference type="ChEBI" id="CHEBI:61717"/>
    </ligand>
</feature>
<evidence type="ECO:0000256" key="2">
    <source>
        <dbReference type="ARBA" id="ARBA00022617"/>
    </source>
</evidence>
<dbReference type="AlphaFoldDB" id="A0A163BTJ6"/>
<evidence type="ECO:0000313" key="9">
    <source>
        <dbReference type="EMBL" id="KZE28903.1"/>
    </source>
</evidence>
<gene>
    <name evidence="9" type="ORF">AVW16_13620</name>
</gene>
<feature type="binding site" description="covalent" evidence="6">
    <location>
        <position position="34"/>
    </location>
    <ligand>
        <name>heme c</name>
        <dbReference type="ChEBI" id="CHEBI:61717"/>
    </ligand>
</feature>
<dbReference type="PROSITE" id="PS51007">
    <property type="entry name" value="CYTC"/>
    <property type="match status" value="1"/>
</dbReference>
<dbReference type="InterPro" id="IPR002324">
    <property type="entry name" value="Cyt_c_ID"/>
</dbReference>
<proteinExistence type="predicted"/>
<keyword evidence="3 6" id="KW-0479">Metal-binding</keyword>
<reference evidence="10" key="1">
    <citation type="submission" date="2016-01" db="EMBL/GenBank/DDBJ databases">
        <title>Draft genome of Chromobacterium sp. F49.</title>
        <authorList>
            <person name="Hong K.W."/>
        </authorList>
    </citation>
    <scope>NUCLEOTIDE SEQUENCE [LARGE SCALE GENOMIC DNA]</scope>
    <source>
        <strain evidence="10">CN10</strain>
    </source>
</reference>
<dbReference type="PRINTS" id="PR00606">
    <property type="entry name" value="CYTCHROMECID"/>
</dbReference>
<keyword evidence="5 6" id="KW-0408">Iron</keyword>
<sequence>MKKALIAALVLGSLSAPAFANLQMAQKYGCTACHDVGAKKIGPSYKDVAKKYAGDKTAEAKLIAKVKKGGSGVWGTMPMPPQAQVSDADLKTLVKWVLAQK</sequence>
<evidence type="ECO:0000313" key="10">
    <source>
        <dbReference type="Proteomes" id="UP000076625"/>
    </source>
</evidence>
<dbReference type="Proteomes" id="UP000076625">
    <property type="component" value="Unassembled WGS sequence"/>
</dbReference>
<evidence type="ECO:0000259" key="8">
    <source>
        <dbReference type="PROSITE" id="PS51007"/>
    </source>
</evidence>
<evidence type="ECO:0000256" key="3">
    <source>
        <dbReference type="ARBA" id="ARBA00022723"/>
    </source>
</evidence>
<evidence type="ECO:0000256" key="1">
    <source>
        <dbReference type="ARBA" id="ARBA00022448"/>
    </source>
</evidence>
<dbReference type="Pfam" id="PF00034">
    <property type="entry name" value="Cytochrom_C"/>
    <property type="match status" value="1"/>
</dbReference>
<keyword evidence="7" id="KW-0732">Signal</keyword>
<dbReference type="STRING" id="1452487.AVW16_13620"/>